<dbReference type="Pfam" id="PF13638">
    <property type="entry name" value="PIN_4"/>
    <property type="match status" value="1"/>
</dbReference>
<dbReference type="SUPFAM" id="SSF88723">
    <property type="entry name" value="PIN domain-like"/>
    <property type="match status" value="1"/>
</dbReference>
<feature type="domain" description="PIN" evidence="1">
    <location>
        <begin position="3"/>
        <end position="139"/>
    </location>
</feature>
<dbReference type="EMBL" id="FAUW01000005">
    <property type="protein sequence ID" value="CUU88590.1"/>
    <property type="molecule type" value="Genomic_DNA"/>
</dbReference>
<dbReference type="InterPro" id="IPR002716">
    <property type="entry name" value="PIN_dom"/>
</dbReference>
<reference evidence="2 3" key="1">
    <citation type="submission" date="2015-11" db="EMBL/GenBank/DDBJ databases">
        <authorList>
            <consortium name="Pathogen Informatics"/>
        </authorList>
    </citation>
    <scope>NUCLEOTIDE SEQUENCE [LARGE SCALE GENOMIC DNA]</scope>
    <source>
        <strain evidence="2 3">006A-0191</strain>
    </source>
</reference>
<dbReference type="AlphaFoldDB" id="A0A9W5AVH7"/>
<name>A0A9W5AVH7_CAMHY</name>
<organism evidence="2 3">
    <name type="scientific">Campylobacter hyointestinalis subsp. hyointestinalis</name>
    <dbReference type="NCBI Taxonomy" id="91352"/>
    <lineage>
        <taxon>Bacteria</taxon>
        <taxon>Pseudomonadati</taxon>
        <taxon>Campylobacterota</taxon>
        <taxon>Epsilonproteobacteria</taxon>
        <taxon>Campylobacterales</taxon>
        <taxon>Campylobacteraceae</taxon>
        <taxon>Campylobacter</taxon>
    </lineage>
</organism>
<sequence>MNVILDTSIIVEYSIDGIKDFIINDDRVFLTDIILQEMDGHKNSEEAKGYNAREFFRQMGNAKSEKANLSDIVLKDNDYISKYTLSNGLEIYTIVRNRYNSRDINDSKIIEIAKDYNLKLIARDMAQSVRAKTMGVEVEVVTGDKHKKTSNKDLEYYEIEVKDISSNGMEDMLNQIKSWDCDIYNQIKQLCNVCDGKFDDVKKEVITRMHHVLKEQAQRVKYKHIEINNNIVKNNNAHSDFHNSHFNNNKTFNPIYSNFGGNIHNED</sequence>
<dbReference type="InterPro" id="IPR029060">
    <property type="entry name" value="PIN-like_dom_sf"/>
</dbReference>
<evidence type="ECO:0000259" key="1">
    <source>
        <dbReference type="Pfam" id="PF13638"/>
    </source>
</evidence>
<proteinExistence type="predicted"/>
<gene>
    <name evidence="2" type="ORF">ERS739220_01901</name>
</gene>
<dbReference type="RefSeq" id="WP_059431338.1">
    <property type="nucleotide sequence ID" value="NZ_FAUW01000005.1"/>
</dbReference>
<dbReference type="Gene3D" id="3.40.50.1010">
    <property type="entry name" value="5'-nuclease"/>
    <property type="match status" value="1"/>
</dbReference>
<accession>A0A9W5AVH7</accession>
<dbReference type="Proteomes" id="UP000052257">
    <property type="component" value="Unassembled WGS sequence"/>
</dbReference>
<evidence type="ECO:0000313" key="2">
    <source>
        <dbReference type="EMBL" id="CUU88590.1"/>
    </source>
</evidence>
<protein>
    <submittedName>
        <fullName evidence="2">Predicted ATPase related to phosphate starvation-inducible protein PhoH</fullName>
    </submittedName>
</protein>
<comment type="caution">
    <text evidence="2">The sequence shown here is derived from an EMBL/GenBank/DDBJ whole genome shotgun (WGS) entry which is preliminary data.</text>
</comment>
<evidence type="ECO:0000313" key="3">
    <source>
        <dbReference type="Proteomes" id="UP000052257"/>
    </source>
</evidence>